<dbReference type="Proteomes" id="UP001358417">
    <property type="component" value="Unassembled WGS sequence"/>
</dbReference>
<evidence type="ECO:0000313" key="3">
    <source>
        <dbReference type="Proteomes" id="UP001358417"/>
    </source>
</evidence>
<dbReference type="AlphaFoldDB" id="A0AAV9N7G5"/>
<protein>
    <recommendedName>
        <fullName evidence="1">Clr5 domain-containing protein</fullName>
    </recommendedName>
</protein>
<name>A0AAV9N7G5_9EURO</name>
<dbReference type="EMBL" id="JAVRRD010000015">
    <property type="protein sequence ID" value="KAK5051339.1"/>
    <property type="molecule type" value="Genomic_DNA"/>
</dbReference>
<evidence type="ECO:0000259" key="1">
    <source>
        <dbReference type="Pfam" id="PF14420"/>
    </source>
</evidence>
<feature type="domain" description="Clr5" evidence="1">
    <location>
        <begin position="16"/>
        <end position="66"/>
    </location>
</feature>
<dbReference type="GeneID" id="89971185"/>
<keyword evidence="3" id="KW-1185">Reference proteome</keyword>
<dbReference type="PANTHER" id="PTHR38788">
    <property type="entry name" value="CLR5 DOMAIN-CONTAINING PROTEIN"/>
    <property type="match status" value="1"/>
</dbReference>
<dbReference type="RefSeq" id="XP_064705566.1">
    <property type="nucleotide sequence ID" value="XM_064846586.1"/>
</dbReference>
<sequence length="501" mass="57968">MSSAFISQAAYARNNGWETHRERITELYCKNGMPLKKVMHSMKEDYSFVANERMYKTRIKRWRLKKNIRADEVAKTVHSGLAPRPNGKASLPMVQYRHMTWSDVEKELKRNPNIVAKLDSGCILQIAHIDGDIVQTPPIPLTRVWPAISPAISLDGAAEARIPDEILRLTRDYCIGAVESGTWRQRPSGQGNYESSRGGVTAYKRLQHWGEKMKLARHLIGSTELDRGFRLLNFLLDKLSSLLKDEDPSLLLHLVQILCILRSVPVDLRDILYRHFQALTRATWKQKHPLILLVDKLVTLMQLSPPYMTTALPLRWMSDSLDPCYDTKLFYLNYVSGLWTPPPEQMIHEGSILRQVVLRFQANLDPHRSIFYFNHLTVALGMMIERERLWQASHVVDAVVHRINTTNNGTHIKILAEWFQLFNRVRILGAMGRGDQALSVAWQLYEYSESIYGHYHRLTLEALELYWDSKAENKQREPTDELHQNWNGIVERLVELALDDE</sequence>
<organism evidence="2 3">
    <name type="scientific">Exophiala bonariae</name>
    <dbReference type="NCBI Taxonomy" id="1690606"/>
    <lineage>
        <taxon>Eukaryota</taxon>
        <taxon>Fungi</taxon>
        <taxon>Dikarya</taxon>
        <taxon>Ascomycota</taxon>
        <taxon>Pezizomycotina</taxon>
        <taxon>Eurotiomycetes</taxon>
        <taxon>Chaetothyriomycetidae</taxon>
        <taxon>Chaetothyriales</taxon>
        <taxon>Herpotrichiellaceae</taxon>
        <taxon>Exophiala</taxon>
    </lineage>
</organism>
<dbReference type="InterPro" id="IPR025676">
    <property type="entry name" value="Clr5_dom"/>
</dbReference>
<dbReference type="PANTHER" id="PTHR38788:SF3">
    <property type="entry name" value="CLR5 DOMAIN-CONTAINING PROTEIN"/>
    <property type="match status" value="1"/>
</dbReference>
<comment type="caution">
    <text evidence="2">The sequence shown here is derived from an EMBL/GenBank/DDBJ whole genome shotgun (WGS) entry which is preliminary data.</text>
</comment>
<accession>A0AAV9N7G5</accession>
<proteinExistence type="predicted"/>
<dbReference type="Pfam" id="PF14420">
    <property type="entry name" value="Clr5"/>
    <property type="match status" value="1"/>
</dbReference>
<gene>
    <name evidence="2" type="ORF">LTR84_002991</name>
</gene>
<evidence type="ECO:0000313" key="2">
    <source>
        <dbReference type="EMBL" id="KAK5051339.1"/>
    </source>
</evidence>
<reference evidence="2 3" key="1">
    <citation type="submission" date="2023-08" db="EMBL/GenBank/DDBJ databases">
        <title>Black Yeasts Isolated from many extreme environments.</title>
        <authorList>
            <person name="Coleine C."/>
            <person name="Stajich J.E."/>
            <person name="Selbmann L."/>
        </authorList>
    </citation>
    <scope>NUCLEOTIDE SEQUENCE [LARGE SCALE GENOMIC DNA]</scope>
    <source>
        <strain evidence="2 3">CCFEE 5792</strain>
    </source>
</reference>